<dbReference type="InterPro" id="IPR042229">
    <property type="entry name" value="Listeria/Bacterioides_rpt_sf"/>
</dbReference>
<feature type="region of interest" description="Disordered" evidence="2">
    <location>
        <begin position="1218"/>
        <end position="1244"/>
    </location>
</feature>
<keyword evidence="3" id="KW-0472">Membrane</keyword>
<evidence type="ECO:0000256" key="3">
    <source>
        <dbReference type="SAM" id="Phobius"/>
    </source>
</evidence>
<dbReference type="PROSITE" id="PS51257">
    <property type="entry name" value="PROKAR_LIPOPROTEIN"/>
    <property type="match status" value="1"/>
</dbReference>
<accession>A0A6L5X1J7</accession>
<evidence type="ECO:0000256" key="4">
    <source>
        <dbReference type="SAM" id="SignalP"/>
    </source>
</evidence>
<dbReference type="Gene3D" id="2.60.40.4270">
    <property type="entry name" value="Listeria-Bacteroides repeat domain"/>
    <property type="match status" value="5"/>
</dbReference>
<gene>
    <name evidence="5" type="ORF">FYJ35_03475</name>
</gene>
<feature type="signal peptide" evidence="4">
    <location>
        <begin position="1"/>
        <end position="33"/>
    </location>
</feature>
<dbReference type="InterPro" id="IPR013378">
    <property type="entry name" value="InlB-like_B-rpt"/>
</dbReference>
<feature type="transmembrane region" description="Helical" evidence="3">
    <location>
        <begin position="1248"/>
        <end position="1268"/>
    </location>
</feature>
<evidence type="ECO:0000256" key="2">
    <source>
        <dbReference type="SAM" id="MobiDB-lite"/>
    </source>
</evidence>
<feature type="compositionally biased region" description="Polar residues" evidence="2">
    <location>
        <begin position="1218"/>
        <end position="1229"/>
    </location>
</feature>
<dbReference type="AlphaFoldDB" id="A0A6L5X1J7"/>
<name>A0A6L5X1J7_9FIRM</name>
<feature type="compositionally biased region" description="Low complexity" evidence="2">
    <location>
        <begin position="35"/>
        <end position="71"/>
    </location>
</feature>
<keyword evidence="3" id="KW-1133">Transmembrane helix</keyword>
<feature type="compositionally biased region" description="Polar residues" evidence="2">
    <location>
        <begin position="74"/>
        <end position="86"/>
    </location>
</feature>
<evidence type="ECO:0000256" key="1">
    <source>
        <dbReference type="ARBA" id="ARBA00004196"/>
    </source>
</evidence>
<evidence type="ECO:0000313" key="5">
    <source>
        <dbReference type="EMBL" id="MSS14110.1"/>
    </source>
</evidence>
<comment type="caution">
    <text evidence="5">The sequence shown here is derived from an EMBL/GenBank/DDBJ whole genome shotgun (WGS) entry which is preliminary data.</text>
</comment>
<feature type="compositionally biased region" description="Basic and acidic residues" evidence="2">
    <location>
        <begin position="157"/>
        <end position="169"/>
    </location>
</feature>
<feature type="region of interest" description="Disordered" evidence="2">
    <location>
        <begin position="35"/>
        <end position="169"/>
    </location>
</feature>
<dbReference type="GO" id="GO:0030313">
    <property type="term" value="C:cell envelope"/>
    <property type="evidence" value="ECO:0007669"/>
    <property type="project" value="UniProtKB-SubCell"/>
</dbReference>
<keyword evidence="6" id="KW-1185">Reference proteome</keyword>
<evidence type="ECO:0000313" key="6">
    <source>
        <dbReference type="Proteomes" id="UP000481852"/>
    </source>
</evidence>
<keyword evidence="3" id="KW-0812">Transmembrane</keyword>
<comment type="subcellular location">
    <subcellularLocation>
        <location evidence="1">Cell envelope</location>
    </subcellularLocation>
</comment>
<proteinExistence type="predicted"/>
<feature type="compositionally biased region" description="Low complexity" evidence="2">
    <location>
        <begin position="102"/>
        <end position="113"/>
    </location>
</feature>
<dbReference type="EMBL" id="VULZ01000002">
    <property type="protein sequence ID" value="MSS14110.1"/>
    <property type="molecule type" value="Genomic_DNA"/>
</dbReference>
<protein>
    <submittedName>
        <fullName evidence="5">Uncharacterized protein</fullName>
    </submittedName>
</protein>
<dbReference type="NCBIfam" id="TIGR02543">
    <property type="entry name" value="List_Bact_rpt"/>
    <property type="match status" value="3"/>
</dbReference>
<dbReference type="Pfam" id="PF09479">
    <property type="entry name" value="Flg_new"/>
    <property type="match status" value="4"/>
</dbReference>
<reference evidence="5 6" key="1">
    <citation type="submission" date="2019-08" db="EMBL/GenBank/DDBJ databases">
        <title>In-depth cultivation of the pig gut microbiome towards novel bacterial diversity and tailored functional studies.</title>
        <authorList>
            <person name="Wylensek D."/>
            <person name="Hitch T.C.A."/>
            <person name="Clavel T."/>
        </authorList>
    </citation>
    <scope>NUCLEOTIDE SEQUENCE [LARGE SCALE GENOMIC DNA]</scope>
    <source>
        <strain evidence="5 6">Oil+RF-744-WCA-WT-11</strain>
    </source>
</reference>
<dbReference type="RefSeq" id="WP_154523195.1">
    <property type="nucleotide sequence ID" value="NZ_VULZ01000002.1"/>
</dbReference>
<dbReference type="Proteomes" id="UP000481852">
    <property type="component" value="Unassembled WGS sequence"/>
</dbReference>
<feature type="chain" id="PRO_5026901544" evidence="4">
    <location>
        <begin position="34"/>
        <end position="1276"/>
    </location>
</feature>
<keyword evidence="4" id="KW-0732">Signal</keyword>
<organism evidence="5 6">
    <name type="scientific">Porcincola intestinalis</name>
    <dbReference type="NCBI Taxonomy" id="2606632"/>
    <lineage>
        <taxon>Bacteria</taxon>
        <taxon>Bacillati</taxon>
        <taxon>Bacillota</taxon>
        <taxon>Clostridia</taxon>
        <taxon>Lachnospirales</taxon>
        <taxon>Lachnospiraceae</taxon>
        <taxon>Porcincola</taxon>
    </lineage>
</organism>
<sequence>MKKRNVVLKKVTALLLTASLTACSPAGLFSLHAAEAQSETTTETNSAPGSESEQPASAPAAETAGSAVAEQKQTESPTGTAGTSEAATDGHKQTPETAPAGSSETSPETSNETVPQAGSETVPQDASETNSGSGESQPAEPAGNTETASETDSESEPESKSESETDTEEMKLIRQTLQATIYTDGTFRQPGSDDGSITLSGVMPENASVKAYPVSVNIGGQKVLAAYDITILYTKDNEEKIYEPQEGAIQVAITNSAVSAAISNGSTDLMVYHLATTQAAPAEVAAASMSADTVVFDADSFSIYAVTDPVSHFTQKYTFLDANGNVFAEHILSDNEVLQNPGTPTDGHQRFKGWYTQDGKEFNGFGQTASQLNGGSLTADNESSPVILQAKLVKEISVYFMSSSGDDASVINTQTYAPGDTVKANDLRDLFKTARSELMGWSVNKNATEPDSKIVAGAEDLNLYPVVGDIHWVDFDSNGGTPVESKYYHWNEVTEKPADQPTKPGYTLEGWYTQKENGDPYQFGGKLDKDITLFAHWEPAKTSHYRVLYYIQTNNPKHDSTAPYVLYKITTEKNVLTDSEISAKSYWDKVAQSDDFTQKTPYYGMLTFNEKKSTGKTKVEADGSTVIELYFDRQNMTLLFFNSYAACKNYADTGKSADGDVRMRFTGRFGSYFEDDGLTPGDDNPYTGEGKTGYWLQYDPSNWIWEFSDGFNFGGAIKSDTMLLYPEEYSNGSRYEIYVETVDHHDEQCTAYRDPSHYQLKERGTTGAGYFAFTPKDCAKTYYGYQFGYRNNDDDNGEINWNDQWDTSLSTYIRARLDSSKTLVVLEKRAVHTLTFRNAKTDYSEARDIKSVQLKYGTPLASFAEEAPVVRPDGLSDYFVFDGWYRDADFIQKADFSQLKMPGHDYVLYAHWVAKDVKVVFHPENGQACFTVPAKAGQLVAQPEKPVRDGYSFTGWTDADNHPFSFASPVTNDLDLYASWAKDTKGYKVTYDLNGGSGPVPTDNTRYAEGSKVKAASSDGLVPPTGKSAFLCWTDPDGKGYFPGSNITMKGKDLILKAQWADERTTTLTYDYAYDHLAKSIVIDVPNSRYKIMEEDPERTNFKFLGWSAPDGTVYKRGDEIHIDTLEPEKNVLTAQWKRISYTITYNPKGGKWKDGTSGLYDETYSVDTAAMIVTAPKRSGYTFLGWNTGSVTYQPGDTYHEKDENGAFTDATLTAQWRKNTPDSNQTDTKPKEDSGKTPNTGDENNLSMWFSLLIAAAAAAVWLAAIRKRKTNDH</sequence>
<feature type="compositionally biased region" description="Polar residues" evidence="2">
    <location>
        <begin position="114"/>
        <end position="136"/>
    </location>
</feature>